<comment type="caution">
    <text evidence="3">The sequence shown here is derived from an EMBL/GenBank/DDBJ whole genome shotgun (WGS) entry which is preliminary data.</text>
</comment>
<accession>A0A918D4P8</accession>
<evidence type="ECO:0000313" key="4">
    <source>
        <dbReference type="Proteomes" id="UP000600365"/>
    </source>
</evidence>
<feature type="region of interest" description="Disordered" evidence="1">
    <location>
        <begin position="1"/>
        <end position="35"/>
    </location>
</feature>
<keyword evidence="4" id="KW-1185">Reference proteome</keyword>
<evidence type="ECO:0000259" key="2">
    <source>
        <dbReference type="Pfam" id="PF02371"/>
    </source>
</evidence>
<evidence type="ECO:0000313" key="3">
    <source>
        <dbReference type="EMBL" id="GGN64266.1"/>
    </source>
</evidence>
<protein>
    <recommendedName>
        <fullName evidence="2">Transposase IS116/IS110/IS902 C-terminal domain-containing protein</fullName>
    </recommendedName>
</protein>
<dbReference type="GO" id="GO:0006313">
    <property type="term" value="P:DNA transposition"/>
    <property type="evidence" value="ECO:0007669"/>
    <property type="project" value="InterPro"/>
</dbReference>
<dbReference type="Pfam" id="PF02371">
    <property type="entry name" value="Transposase_20"/>
    <property type="match status" value="1"/>
</dbReference>
<feature type="compositionally biased region" description="Basic and acidic residues" evidence="1">
    <location>
        <begin position="53"/>
        <end position="72"/>
    </location>
</feature>
<feature type="compositionally biased region" description="Polar residues" evidence="1">
    <location>
        <begin position="99"/>
        <end position="116"/>
    </location>
</feature>
<dbReference type="GO" id="GO:0003677">
    <property type="term" value="F:DNA binding"/>
    <property type="evidence" value="ECO:0007669"/>
    <property type="project" value="InterPro"/>
</dbReference>
<gene>
    <name evidence="3" type="ORF">GCM10011579_033490</name>
</gene>
<feature type="region of interest" description="Disordered" evidence="1">
    <location>
        <begin position="53"/>
        <end position="116"/>
    </location>
</feature>
<reference evidence="3 4" key="1">
    <citation type="journal article" date="2014" name="Int. J. Syst. Evol. Microbiol.">
        <title>Complete genome sequence of Corynebacterium casei LMG S-19264T (=DSM 44701T), isolated from a smear-ripened cheese.</title>
        <authorList>
            <consortium name="US DOE Joint Genome Institute (JGI-PGF)"/>
            <person name="Walter F."/>
            <person name="Albersmeier A."/>
            <person name="Kalinowski J."/>
            <person name="Ruckert C."/>
        </authorList>
    </citation>
    <scope>NUCLEOTIDE SEQUENCE [LARGE SCALE GENOMIC DNA]</scope>
    <source>
        <strain evidence="3 4">CGMCC 4.7111</strain>
    </source>
</reference>
<sequence>MDDEAPLAALCGVSPVEASSDKTQRRRLNRGGDRRANSALHTIVLARLRRDTRTRDHVERRVAQEKARRESHPLPQTLRRTRDLSGDQPTQVHCGVGVLTSTGASNLPSATRRPSS</sequence>
<name>A0A918D4P8_9ACTN</name>
<proteinExistence type="predicted"/>
<feature type="domain" description="Transposase IS116/IS110/IS902 C-terminal" evidence="2">
    <location>
        <begin position="3"/>
        <end position="58"/>
    </location>
</feature>
<organism evidence="3 4">
    <name type="scientific">Streptomyces albiflavescens</name>
    <dbReference type="NCBI Taxonomy" id="1623582"/>
    <lineage>
        <taxon>Bacteria</taxon>
        <taxon>Bacillati</taxon>
        <taxon>Actinomycetota</taxon>
        <taxon>Actinomycetes</taxon>
        <taxon>Kitasatosporales</taxon>
        <taxon>Streptomycetaceae</taxon>
        <taxon>Streptomyces</taxon>
    </lineage>
</organism>
<dbReference type="AlphaFoldDB" id="A0A918D4P8"/>
<dbReference type="Proteomes" id="UP000600365">
    <property type="component" value="Unassembled WGS sequence"/>
</dbReference>
<dbReference type="GO" id="GO:0004803">
    <property type="term" value="F:transposase activity"/>
    <property type="evidence" value="ECO:0007669"/>
    <property type="project" value="InterPro"/>
</dbReference>
<dbReference type="InterPro" id="IPR003346">
    <property type="entry name" value="Transposase_20"/>
</dbReference>
<dbReference type="EMBL" id="BMMM01000005">
    <property type="protein sequence ID" value="GGN64266.1"/>
    <property type="molecule type" value="Genomic_DNA"/>
</dbReference>
<evidence type="ECO:0000256" key="1">
    <source>
        <dbReference type="SAM" id="MobiDB-lite"/>
    </source>
</evidence>